<dbReference type="RefSeq" id="WP_090918234.1">
    <property type="nucleotide sequence ID" value="NZ_FMVM01000005.1"/>
</dbReference>
<keyword evidence="10" id="KW-1185">Reference proteome</keyword>
<evidence type="ECO:0000256" key="6">
    <source>
        <dbReference type="ARBA" id="ARBA00022989"/>
    </source>
</evidence>
<dbReference type="Proteomes" id="UP000198538">
    <property type="component" value="Unassembled WGS sequence"/>
</dbReference>
<keyword evidence="5 8" id="KW-0812">Transmembrane</keyword>
<feature type="transmembrane region" description="Helical" evidence="8">
    <location>
        <begin position="336"/>
        <end position="355"/>
    </location>
</feature>
<sequence length="365" mass="41733">MIEKGRLTVRQLASLMFLCTIGEQILFFPSMITSYAQQDAWISSLLGVGGGIGVLLIMLAVYRLDPRLNLIEHVLRVLGPWVGAVISAFYIFYFLIGASTFIREMGDFMTTNILRNSPLWVLHLTFICALTWGLRSGLPNMGRTAEILLPVVILFLIILTLCLLPKAELDNIKPILGRGFLDPFKGFIAVLTYPYCELCIFMMLLPYTEQRPHLKRDFLLMGMIGGLMLTLTISMCLLIMGPFMTQHYWFTSFNLSRLINIGNFLERIEAIMASVWVIAVFFKSVLFFYSFVLGLAHLFRLSSYRNLIFPAAFLILTCSILIAPNETFYLKVIIPYWIDWDLTCGIFLPLLLILIHHLKHKLQKH</sequence>
<comment type="subcellular location">
    <subcellularLocation>
        <location evidence="1">Membrane</location>
        <topology evidence="1">Multi-pass membrane protein</topology>
    </subcellularLocation>
</comment>
<evidence type="ECO:0000256" key="2">
    <source>
        <dbReference type="ARBA" id="ARBA00007998"/>
    </source>
</evidence>
<evidence type="ECO:0000313" key="9">
    <source>
        <dbReference type="EMBL" id="SCY48430.1"/>
    </source>
</evidence>
<evidence type="ECO:0000256" key="7">
    <source>
        <dbReference type="ARBA" id="ARBA00023136"/>
    </source>
</evidence>
<keyword evidence="4" id="KW-0309">Germination</keyword>
<gene>
    <name evidence="9" type="ORF">SAMN05720606_105181</name>
</gene>
<name>A0A1G5GB05_9BACL</name>
<feature type="transmembrane region" description="Helical" evidence="8">
    <location>
        <begin position="12"/>
        <end position="35"/>
    </location>
</feature>
<dbReference type="GO" id="GO:0016020">
    <property type="term" value="C:membrane"/>
    <property type="evidence" value="ECO:0007669"/>
    <property type="project" value="UniProtKB-SubCell"/>
</dbReference>
<dbReference type="PANTHER" id="PTHR34975">
    <property type="entry name" value="SPORE GERMINATION PROTEIN A2"/>
    <property type="match status" value="1"/>
</dbReference>
<dbReference type="NCBIfam" id="TIGR00912">
    <property type="entry name" value="2A0309"/>
    <property type="match status" value="1"/>
</dbReference>
<protein>
    <submittedName>
        <fullName evidence="9">Spore germination protein KB</fullName>
    </submittedName>
</protein>
<organism evidence="9 10">
    <name type="scientific">Paenibacillus polysaccharolyticus</name>
    <dbReference type="NCBI Taxonomy" id="582692"/>
    <lineage>
        <taxon>Bacteria</taxon>
        <taxon>Bacillati</taxon>
        <taxon>Bacillota</taxon>
        <taxon>Bacilli</taxon>
        <taxon>Bacillales</taxon>
        <taxon>Paenibacillaceae</taxon>
        <taxon>Paenibacillus</taxon>
    </lineage>
</organism>
<comment type="similarity">
    <text evidence="2">Belongs to the amino acid-polyamine-organocation (APC) superfamily. Spore germination protein (SGP) (TC 2.A.3.9) family.</text>
</comment>
<feature type="transmembrane region" description="Helical" evidence="8">
    <location>
        <begin position="41"/>
        <end position="62"/>
    </location>
</feature>
<evidence type="ECO:0000256" key="8">
    <source>
        <dbReference type="SAM" id="Phobius"/>
    </source>
</evidence>
<dbReference type="Pfam" id="PF03845">
    <property type="entry name" value="Spore_permease"/>
    <property type="match status" value="1"/>
</dbReference>
<keyword evidence="3" id="KW-0813">Transport</keyword>
<proteinExistence type="inferred from homology"/>
<feature type="transmembrane region" description="Helical" evidence="8">
    <location>
        <begin position="307"/>
        <end position="324"/>
    </location>
</feature>
<evidence type="ECO:0000256" key="5">
    <source>
        <dbReference type="ARBA" id="ARBA00022692"/>
    </source>
</evidence>
<keyword evidence="7 8" id="KW-0472">Membrane</keyword>
<dbReference type="PANTHER" id="PTHR34975:SF2">
    <property type="entry name" value="SPORE GERMINATION PROTEIN A2"/>
    <property type="match status" value="1"/>
</dbReference>
<dbReference type="AlphaFoldDB" id="A0A1G5GB05"/>
<evidence type="ECO:0000256" key="4">
    <source>
        <dbReference type="ARBA" id="ARBA00022544"/>
    </source>
</evidence>
<feature type="transmembrane region" description="Helical" evidence="8">
    <location>
        <begin position="270"/>
        <end position="295"/>
    </location>
</feature>
<evidence type="ECO:0000313" key="10">
    <source>
        <dbReference type="Proteomes" id="UP000198538"/>
    </source>
</evidence>
<accession>A0A1G5GB05</accession>
<dbReference type="InterPro" id="IPR004761">
    <property type="entry name" value="Spore_GerAB"/>
</dbReference>
<feature type="transmembrane region" description="Helical" evidence="8">
    <location>
        <begin position="219"/>
        <end position="250"/>
    </location>
</feature>
<dbReference type="STRING" id="582692.SAMN05720606_105181"/>
<feature type="transmembrane region" description="Helical" evidence="8">
    <location>
        <begin position="117"/>
        <end position="135"/>
    </location>
</feature>
<dbReference type="GO" id="GO:0009847">
    <property type="term" value="P:spore germination"/>
    <property type="evidence" value="ECO:0007669"/>
    <property type="project" value="InterPro"/>
</dbReference>
<evidence type="ECO:0000256" key="1">
    <source>
        <dbReference type="ARBA" id="ARBA00004141"/>
    </source>
</evidence>
<feature type="transmembrane region" description="Helical" evidence="8">
    <location>
        <begin position="147"/>
        <end position="167"/>
    </location>
</feature>
<keyword evidence="6 8" id="KW-1133">Transmembrane helix</keyword>
<dbReference type="EMBL" id="FMVM01000005">
    <property type="protein sequence ID" value="SCY48430.1"/>
    <property type="molecule type" value="Genomic_DNA"/>
</dbReference>
<feature type="transmembrane region" description="Helical" evidence="8">
    <location>
        <begin position="74"/>
        <end position="97"/>
    </location>
</feature>
<evidence type="ECO:0000256" key="3">
    <source>
        <dbReference type="ARBA" id="ARBA00022448"/>
    </source>
</evidence>
<feature type="transmembrane region" description="Helical" evidence="8">
    <location>
        <begin position="187"/>
        <end position="207"/>
    </location>
</feature>
<reference evidence="10" key="1">
    <citation type="submission" date="2016-10" db="EMBL/GenBank/DDBJ databases">
        <authorList>
            <person name="Varghese N."/>
            <person name="Submissions S."/>
        </authorList>
    </citation>
    <scope>NUCLEOTIDE SEQUENCE [LARGE SCALE GENOMIC DNA]</scope>
    <source>
        <strain evidence="10">BL9</strain>
    </source>
</reference>